<comment type="subcellular location">
    <subcellularLocation>
        <location evidence="1 7">Cell membrane</location>
        <topology evidence="1 7">Multi-pass membrane protein</topology>
    </subcellularLocation>
</comment>
<proteinExistence type="inferred from homology"/>
<dbReference type="HOGENOM" id="CLU_028518_1_1_0"/>
<name>Q0EY25_9PROT</name>
<dbReference type="InterPro" id="IPR050366">
    <property type="entry name" value="BP-dependent_transpt_permease"/>
</dbReference>
<keyword evidence="4 7" id="KW-0812">Transmembrane</keyword>
<comment type="caution">
    <text evidence="9">The sequence shown here is derived from an EMBL/GenBank/DDBJ whole genome shotgun (WGS) entry which is preliminary data.</text>
</comment>
<dbReference type="GO" id="GO:0055085">
    <property type="term" value="P:transmembrane transport"/>
    <property type="evidence" value="ECO:0007669"/>
    <property type="project" value="InterPro"/>
</dbReference>
<dbReference type="EMBL" id="AATS01000011">
    <property type="protein sequence ID" value="EAU54201.1"/>
    <property type="molecule type" value="Genomic_DNA"/>
</dbReference>
<protein>
    <submittedName>
        <fullName evidence="9">Peptide ABC transporter, permease protein</fullName>
    </submittedName>
</protein>
<dbReference type="PROSITE" id="PS50928">
    <property type="entry name" value="ABC_TM1"/>
    <property type="match status" value="1"/>
</dbReference>
<accession>Q0EY25</accession>
<dbReference type="InParanoid" id="Q0EY25"/>
<feature type="transmembrane region" description="Helical" evidence="7">
    <location>
        <begin position="250"/>
        <end position="272"/>
    </location>
</feature>
<evidence type="ECO:0000259" key="8">
    <source>
        <dbReference type="PROSITE" id="PS50928"/>
    </source>
</evidence>
<dbReference type="Proteomes" id="UP000005297">
    <property type="component" value="Unassembled WGS sequence"/>
</dbReference>
<dbReference type="Pfam" id="PF00528">
    <property type="entry name" value="BPD_transp_1"/>
    <property type="match status" value="1"/>
</dbReference>
<dbReference type="InterPro" id="IPR025966">
    <property type="entry name" value="OppC_N"/>
</dbReference>
<dbReference type="Gene3D" id="1.10.3720.10">
    <property type="entry name" value="MetI-like"/>
    <property type="match status" value="1"/>
</dbReference>
<evidence type="ECO:0000256" key="3">
    <source>
        <dbReference type="ARBA" id="ARBA00022475"/>
    </source>
</evidence>
<evidence type="ECO:0000313" key="9">
    <source>
        <dbReference type="EMBL" id="EAU54201.1"/>
    </source>
</evidence>
<evidence type="ECO:0000256" key="7">
    <source>
        <dbReference type="RuleBase" id="RU363032"/>
    </source>
</evidence>
<dbReference type="PANTHER" id="PTHR43386">
    <property type="entry name" value="OLIGOPEPTIDE TRANSPORT SYSTEM PERMEASE PROTEIN APPC"/>
    <property type="match status" value="1"/>
</dbReference>
<evidence type="ECO:0000256" key="1">
    <source>
        <dbReference type="ARBA" id="ARBA00004651"/>
    </source>
</evidence>
<dbReference type="FunCoup" id="Q0EY25">
    <property type="interactions" value="132"/>
</dbReference>
<sequence>MNNAALKTSTLPNAMQRLLAHPLIVAGGTIVAVVAVLALLAPWIAPYDPTNIDVSVILMPPSWQHWCGTDTLGRDVFSRMLFGARVSLAVGLVAVGISLVIGLILGAIAGYAGGRTDAMLMRATDMVLCFPTFFLILAVIAFLEPSIWNIMIVIGLTSWMGVARLVRAEFLSLRQREYIAAAEGLGVSAVRIMWRYLLPNAMGPVLVSAVLGVAGAVLVESGLSFLGLGVQPPNPSWGNILTEGKDNIQIAWWLSMFPGLAILITVLGYNLLGEGLRDYFDPKLR</sequence>
<evidence type="ECO:0000256" key="2">
    <source>
        <dbReference type="ARBA" id="ARBA00022448"/>
    </source>
</evidence>
<feature type="transmembrane region" description="Helical" evidence="7">
    <location>
        <begin position="123"/>
        <end position="141"/>
    </location>
</feature>
<feature type="domain" description="ABC transmembrane type-1" evidence="8">
    <location>
        <begin position="84"/>
        <end position="273"/>
    </location>
</feature>
<dbReference type="CDD" id="cd06261">
    <property type="entry name" value="TM_PBP2"/>
    <property type="match status" value="1"/>
</dbReference>
<evidence type="ECO:0000256" key="4">
    <source>
        <dbReference type="ARBA" id="ARBA00022692"/>
    </source>
</evidence>
<organism evidence="9 10">
    <name type="scientific">Mariprofundus ferrooxydans PV-1</name>
    <dbReference type="NCBI Taxonomy" id="314345"/>
    <lineage>
        <taxon>Bacteria</taxon>
        <taxon>Pseudomonadati</taxon>
        <taxon>Pseudomonadota</taxon>
        <taxon>Candidatius Mariprofundia</taxon>
        <taxon>Mariprofundales</taxon>
        <taxon>Mariprofundaceae</taxon>
        <taxon>Mariprofundus</taxon>
    </lineage>
</organism>
<evidence type="ECO:0000313" key="10">
    <source>
        <dbReference type="Proteomes" id="UP000005297"/>
    </source>
</evidence>
<dbReference type="AlphaFoldDB" id="Q0EY25"/>
<gene>
    <name evidence="9" type="ORF">SPV1_05552</name>
</gene>
<keyword evidence="10" id="KW-1185">Reference proteome</keyword>
<evidence type="ECO:0000256" key="6">
    <source>
        <dbReference type="ARBA" id="ARBA00023136"/>
    </source>
</evidence>
<reference evidence="9 10" key="1">
    <citation type="submission" date="2006-09" db="EMBL/GenBank/DDBJ databases">
        <authorList>
            <person name="Emerson D."/>
            <person name="Ferriera S."/>
            <person name="Johnson J."/>
            <person name="Kravitz S."/>
            <person name="Halpern A."/>
            <person name="Remington K."/>
            <person name="Beeson K."/>
            <person name="Tran B."/>
            <person name="Rogers Y.-H."/>
            <person name="Friedman R."/>
            <person name="Venter J.C."/>
        </authorList>
    </citation>
    <scope>NUCLEOTIDE SEQUENCE [LARGE SCALE GENOMIC DNA]</scope>
    <source>
        <strain evidence="9 10">PV-1</strain>
    </source>
</reference>
<keyword evidence="6 7" id="KW-0472">Membrane</keyword>
<dbReference type="eggNOG" id="COG1173">
    <property type="taxonomic scope" value="Bacteria"/>
</dbReference>
<keyword evidence="3" id="KW-1003">Cell membrane</keyword>
<feature type="transmembrane region" description="Helical" evidence="7">
    <location>
        <begin position="86"/>
        <end position="111"/>
    </location>
</feature>
<feature type="transmembrane region" description="Helical" evidence="7">
    <location>
        <begin position="147"/>
        <end position="166"/>
    </location>
</feature>
<dbReference type="SUPFAM" id="SSF161098">
    <property type="entry name" value="MetI-like"/>
    <property type="match status" value="1"/>
</dbReference>
<dbReference type="STRING" id="314344.AL013_05920"/>
<dbReference type="Pfam" id="PF12911">
    <property type="entry name" value="OppC_N"/>
    <property type="match status" value="1"/>
</dbReference>
<evidence type="ECO:0000256" key="5">
    <source>
        <dbReference type="ARBA" id="ARBA00022989"/>
    </source>
</evidence>
<dbReference type="InterPro" id="IPR000515">
    <property type="entry name" value="MetI-like"/>
</dbReference>
<keyword evidence="5 7" id="KW-1133">Transmembrane helix</keyword>
<comment type="similarity">
    <text evidence="7">Belongs to the binding-protein-dependent transport system permease family.</text>
</comment>
<dbReference type="InterPro" id="IPR035906">
    <property type="entry name" value="MetI-like_sf"/>
</dbReference>
<feature type="transmembrane region" description="Helical" evidence="7">
    <location>
        <begin position="23"/>
        <end position="45"/>
    </location>
</feature>
<dbReference type="PANTHER" id="PTHR43386:SF1">
    <property type="entry name" value="D,D-DIPEPTIDE TRANSPORT SYSTEM PERMEASE PROTEIN DDPC-RELATED"/>
    <property type="match status" value="1"/>
</dbReference>
<keyword evidence="2 7" id="KW-0813">Transport</keyword>
<dbReference type="GO" id="GO:0005886">
    <property type="term" value="C:plasma membrane"/>
    <property type="evidence" value="ECO:0007669"/>
    <property type="project" value="UniProtKB-SubCell"/>
</dbReference>